<evidence type="ECO:0000313" key="9">
    <source>
        <dbReference type="Proteomes" id="UP000596742"/>
    </source>
</evidence>
<organism evidence="8 9">
    <name type="scientific">Mytilus galloprovincialis</name>
    <name type="common">Mediterranean mussel</name>
    <dbReference type="NCBI Taxonomy" id="29158"/>
    <lineage>
        <taxon>Eukaryota</taxon>
        <taxon>Metazoa</taxon>
        <taxon>Spiralia</taxon>
        <taxon>Lophotrochozoa</taxon>
        <taxon>Mollusca</taxon>
        <taxon>Bivalvia</taxon>
        <taxon>Autobranchia</taxon>
        <taxon>Pteriomorphia</taxon>
        <taxon>Mytilida</taxon>
        <taxon>Mytiloidea</taxon>
        <taxon>Mytilidae</taxon>
        <taxon>Mytilinae</taxon>
        <taxon>Mytilus</taxon>
    </lineage>
</organism>
<evidence type="ECO:0000256" key="6">
    <source>
        <dbReference type="ARBA" id="ARBA00023242"/>
    </source>
</evidence>
<feature type="compositionally biased region" description="Acidic residues" evidence="7">
    <location>
        <begin position="96"/>
        <end position="108"/>
    </location>
</feature>
<proteinExistence type="inferred from homology"/>
<dbReference type="GO" id="GO:0043022">
    <property type="term" value="F:ribosome binding"/>
    <property type="evidence" value="ECO:0007669"/>
    <property type="project" value="TreeGrafter"/>
</dbReference>
<dbReference type="OrthoDB" id="9423182at2759"/>
<feature type="compositionally biased region" description="Basic and acidic residues" evidence="7">
    <location>
        <begin position="298"/>
        <end position="310"/>
    </location>
</feature>
<dbReference type="Proteomes" id="UP000596742">
    <property type="component" value="Unassembled WGS sequence"/>
</dbReference>
<sequence>MDEEVKQERILRELRYLYRGRFNDEEGRRIFEHVNWDKERGFKFLMEKNERVEIVEDKRAENERVENVEDKRGENDRENVEDKRVENVEKERVDNVEDERGENVEDERGENVEDDRREYVHVEKEMVENVEDERVQIEMVENVENERVENVENERVENVENERVENEKDTINAIKTDPVIIDILQNGIKKETRQFACEQCDHFWWRKVPMSKEVSSCKRCKQKYDPVPREFEWGWATYNCDCGHEFSGAGQKCTSAPCYKCERSVYPTVIRPFWKRRGRKSDNQHCCDAPDCTGHDPVPIHDVDPDRVYDDGSDNSRPFGSSRPVEEDDVTGQVKHLHIRNEPVQKANQPVQKVNEPVRKANKQQNQNTRSSPIATSTCVSPESRKNKKRVVYASDPHISTGSTVATFLSQSEVASTYLPSLASIPEYRGRGGRGGRRY</sequence>
<comment type="similarity">
    <text evidence="3">Belongs to the SHFL family.</text>
</comment>
<accession>A0A8B6FZJ4</accession>
<feature type="compositionally biased region" description="Polar residues" evidence="7">
    <location>
        <begin position="363"/>
        <end position="381"/>
    </location>
</feature>
<protein>
    <submittedName>
        <fullName evidence="8">Uncharacterized protein</fullName>
    </submittedName>
</protein>
<dbReference type="GO" id="GO:0005634">
    <property type="term" value="C:nucleus"/>
    <property type="evidence" value="ECO:0007669"/>
    <property type="project" value="UniProtKB-SubCell"/>
</dbReference>
<gene>
    <name evidence="8" type="ORF">MGAL_10B011610</name>
</gene>
<keyword evidence="6" id="KW-0539">Nucleus</keyword>
<evidence type="ECO:0000313" key="8">
    <source>
        <dbReference type="EMBL" id="VDI56648.1"/>
    </source>
</evidence>
<feature type="region of interest" description="Disordered" evidence="7">
    <location>
        <begin position="59"/>
        <end position="112"/>
    </location>
</feature>
<feature type="region of interest" description="Disordered" evidence="7">
    <location>
        <begin position="357"/>
        <end position="389"/>
    </location>
</feature>
<reference evidence="8" key="1">
    <citation type="submission" date="2018-11" db="EMBL/GenBank/DDBJ databases">
        <authorList>
            <person name="Alioto T."/>
            <person name="Alioto T."/>
        </authorList>
    </citation>
    <scope>NUCLEOTIDE SEQUENCE</scope>
</reference>
<feature type="compositionally biased region" description="Basic and acidic residues" evidence="7">
    <location>
        <begin position="59"/>
        <end position="95"/>
    </location>
</feature>
<evidence type="ECO:0000256" key="4">
    <source>
        <dbReference type="ARBA" id="ARBA00022490"/>
    </source>
</evidence>
<evidence type="ECO:0000256" key="7">
    <source>
        <dbReference type="SAM" id="MobiDB-lite"/>
    </source>
</evidence>
<keyword evidence="4" id="KW-0963">Cytoplasm</keyword>
<dbReference type="GO" id="GO:0045087">
    <property type="term" value="P:innate immune response"/>
    <property type="evidence" value="ECO:0007669"/>
    <property type="project" value="TreeGrafter"/>
</dbReference>
<evidence type="ECO:0000256" key="1">
    <source>
        <dbReference type="ARBA" id="ARBA00004123"/>
    </source>
</evidence>
<dbReference type="InterPro" id="IPR026795">
    <property type="entry name" value="SHFL"/>
</dbReference>
<feature type="region of interest" description="Disordered" evidence="7">
    <location>
        <begin position="297"/>
        <end position="330"/>
    </location>
</feature>
<dbReference type="GO" id="GO:0036464">
    <property type="term" value="C:cytoplasmic ribonucleoprotein granule"/>
    <property type="evidence" value="ECO:0007669"/>
    <property type="project" value="UniProtKB-SubCell"/>
</dbReference>
<dbReference type="GO" id="GO:1990825">
    <property type="term" value="F:sequence-specific mRNA binding"/>
    <property type="evidence" value="ECO:0007669"/>
    <property type="project" value="TreeGrafter"/>
</dbReference>
<evidence type="ECO:0000256" key="5">
    <source>
        <dbReference type="ARBA" id="ARBA00022884"/>
    </source>
</evidence>
<dbReference type="Pfam" id="PF15135">
    <property type="entry name" value="UPF0515"/>
    <property type="match status" value="1"/>
</dbReference>
<keyword evidence="5" id="KW-0694">RNA-binding</keyword>
<comment type="caution">
    <text evidence="8">The sequence shown here is derived from an EMBL/GenBank/DDBJ whole genome shotgun (WGS) entry which is preliminary data.</text>
</comment>
<evidence type="ECO:0000256" key="2">
    <source>
        <dbReference type="ARBA" id="ARBA00004331"/>
    </source>
</evidence>
<dbReference type="PANTHER" id="PTHR16135:SF2">
    <property type="entry name" value="SHIFTLESS ANTIVIRAL INHIBITOR OF RIBOSOMAL FRAMESHIFTING PROTEIN"/>
    <property type="match status" value="1"/>
</dbReference>
<dbReference type="AlphaFoldDB" id="A0A8B6FZJ4"/>
<name>A0A8B6FZJ4_MYTGA</name>
<evidence type="ECO:0000256" key="3">
    <source>
        <dbReference type="ARBA" id="ARBA00005469"/>
    </source>
</evidence>
<comment type="subcellular location">
    <subcellularLocation>
        <location evidence="2">Cytoplasm</location>
        <location evidence="2">Cytoplasmic ribonucleoprotein granule</location>
    </subcellularLocation>
    <subcellularLocation>
        <location evidence="1">Nucleus</location>
    </subcellularLocation>
</comment>
<dbReference type="EMBL" id="UYJE01007637">
    <property type="protein sequence ID" value="VDI56648.1"/>
    <property type="molecule type" value="Genomic_DNA"/>
</dbReference>
<dbReference type="PANTHER" id="PTHR16135">
    <property type="entry name" value="REPRESSOR OF YIELD OF DENV PROTEIN"/>
    <property type="match status" value="1"/>
</dbReference>
<dbReference type="GO" id="GO:0075523">
    <property type="term" value="P:viral translational frameshifting"/>
    <property type="evidence" value="ECO:0007669"/>
    <property type="project" value="TreeGrafter"/>
</dbReference>
<keyword evidence="9" id="KW-1185">Reference proteome</keyword>